<comment type="caution">
    <text evidence="2">The sequence shown here is derived from an EMBL/GenBank/DDBJ whole genome shotgun (WGS) entry which is preliminary data.</text>
</comment>
<sequence length="239" mass="26550">MSWQAALPTHTAPGSTIGGVRNDGDEDMCDQASFVTLPRTVNTGVVDQQEHGTSATIEHSAAESSNEVGRNIESGTTAIEDTKSKERLPRSPRSKLKRAIAFWSQLFNMNENFHEEITGLPYSVAIVRQIESFTGKPVRLDTRAPRDRDSGSELVGLSDSDNRKYLTVRRGLRLMYARYDVRGKSVLKDQQDLHFFLYRARHIVRAAVLSTLRAKTLSGAWIHVVRPEATTVGVLPSLS</sequence>
<name>A0A0N1I0B1_9EURO</name>
<dbReference type="VEuPathDB" id="FungiDB:AB675_2505"/>
<evidence type="ECO:0000313" key="3">
    <source>
        <dbReference type="Proteomes" id="UP000038010"/>
    </source>
</evidence>
<reference evidence="2 3" key="1">
    <citation type="submission" date="2015-06" db="EMBL/GenBank/DDBJ databases">
        <title>Draft genome of the ant-associated black yeast Phialophora attae CBS 131958.</title>
        <authorList>
            <person name="Moreno L.F."/>
            <person name="Stielow B.J."/>
            <person name="de Hoog S."/>
            <person name="Vicente V.A."/>
            <person name="Weiss V.A."/>
            <person name="de Vries M."/>
            <person name="Cruz L.M."/>
            <person name="Souza E.M."/>
        </authorList>
    </citation>
    <scope>NUCLEOTIDE SEQUENCE [LARGE SCALE GENOMIC DNA]</scope>
    <source>
        <strain evidence="2 3">CBS 131958</strain>
    </source>
</reference>
<protein>
    <submittedName>
        <fullName evidence="2">Uncharacterized protein</fullName>
    </submittedName>
</protein>
<feature type="compositionally biased region" description="Polar residues" evidence="1">
    <location>
        <begin position="51"/>
        <end position="79"/>
    </location>
</feature>
<gene>
    <name evidence="2" type="ORF">AB675_2505</name>
</gene>
<feature type="compositionally biased region" description="Basic and acidic residues" evidence="1">
    <location>
        <begin position="80"/>
        <end position="89"/>
    </location>
</feature>
<feature type="region of interest" description="Disordered" evidence="1">
    <location>
        <begin position="51"/>
        <end position="92"/>
    </location>
</feature>
<feature type="region of interest" description="Disordered" evidence="1">
    <location>
        <begin position="1"/>
        <end position="24"/>
    </location>
</feature>
<organism evidence="2 3">
    <name type="scientific">Cyphellophora attinorum</name>
    <dbReference type="NCBI Taxonomy" id="1664694"/>
    <lineage>
        <taxon>Eukaryota</taxon>
        <taxon>Fungi</taxon>
        <taxon>Dikarya</taxon>
        <taxon>Ascomycota</taxon>
        <taxon>Pezizomycotina</taxon>
        <taxon>Eurotiomycetes</taxon>
        <taxon>Chaetothyriomycetidae</taxon>
        <taxon>Chaetothyriales</taxon>
        <taxon>Cyphellophoraceae</taxon>
        <taxon>Cyphellophora</taxon>
    </lineage>
</organism>
<evidence type="ECO:0000256" key="1">
    <source>
        <dbReference type="SAM" id="MobiDB-lite"/>
    </source>
</evidence>
<dbReference type="RefSeq" id="XP_018004808.1">
    <property type="nucleotide sequence ID" value="XM_018142481.1"/>
</dbReference>
<dbReference type="Proteomes" id="UP000038010">
    <property type="component" value="Unassembled WGS sequence"/>
</dbReference>
<proteinExistence type="predicted"/>
<dbReference type="GeneID" id="28734361"/>
<keyword evidence="3" id="KW-1185">Reference proteome</keyword>
<evidence type="ECO:0000313" key="2">
    <source>
        <dbReference type="EMBL" id="KPI44845.1"/>
    </source>
</evidence>
<dbReference type="EMBL" id="LFJN01000002">
    <property type="protein sequence ID" value="KPI44845.1"/>
    <property type="molecule type" value="Genomic_DNA"/>
</dbReference>
<dbReference type="AlphaFoldDB" id="A0A0N1I0B1"/>
<accession>A0A0N1I0B1</accession>